<keyword evidence="1" id="KW-0479">Metal-binding</keyword>
<dbReference type="AlphaFoldDB" id="A0A846JWG3"/>
<evidence type="ECO:0000256" key="1">
    <source>
        <dbReference type="ARBA" id="ARBA00022723"/>
    </source>
</evidence>
<organism evidence="4 5">
    <name type="scientific">Clostridium botulinum</name>
    <dbReference type="NCBI Taxonomy" id="1491"/>
    <lineage>
        <taxon>Bacteria</taxon>
        <taxon>Bacillati</taxon>
        <taxon>Bacillota</taxon>
        <taxon>Clostridia</taxon>
        <taxon>Eubacteriales</taxon>
        <taxon>Clostridiaceae</taxon>
        <taxon>Clostridium</taxon>
    </lineage>
</organism>
<gene>
    <name evidence="4" type="ORF">FDB51_00005</name>
</gene>
<dbReference type="InterPro" id="IPR014905">
    <property type="entry name" value="HIRAN"/>
</dbReference>
<feature type="domain" description="HIRAN" evidence="3">
    <location>
        <begin position="149"/>
        <end position="248"/>
    </location>
</feature>
<reference evidence="4 5" key="1">
    <citation type="submission" date="2019-04" db="EMBL/GenBank/DDBJ databases">
        <title>Genome sequencing of Clostridium botulinum Groups I-IV and Clostridium butyricum.</title>
        <authorList>
            <person name="Brunt J."/>
            <person name="Van Vliet A.H.M."/>
            <person name="Stringer S.C."/>
            <person name="Carter A.T."/>
            <person name="Peck M.W."/>
        </authorList>
    </citation>
    <scope>NUCLEOTIDE SEQUENCE [LARGE SCALE GENOMIC DNA]</scope>
    <source>
        <strain evidence="4 5">CB-K-33E</strain>
    </source>
</reference>
<dbReference type="Proteomes" id="UP000473681">
    <property type="component" value="Unassembled WGS sequence"/>
</dbReference>
<dbReference type="Pfam" id="PF08797">
    <property type="entry name" value="HIRAN"/>
    <property type="match status" value="1"/>
</dbReference>
<evidence type="ECO:0000256" key="2">
    <source>
        <dbReference type="ARBA" id="ARBA00022801"/>
    </source>
</evidence>
<name>A0A846JWG3_CLOBO</name>
<accession>A0A846JWG3</accession>
<comment type="caution">
    <text evidence="4">The sequence shown here is derived from an EMBL/GenBank/DDBJ whole genome shotgun (WGS) entry which is preliminary data.</text>
</comment>
<dbReference type="EMBL" id="SWVK01000001">
    <property type="protein sequence ID" value="NFN33533.1"/>
    <property type="molecule type" value="Genomic_DNA"/>
</dbReference>
<protein>
    <submittedName>
        <fullName evidence="4">DNA-binding protein</fullName>
    </submittedName>
</protein>
<proteinExistence type="predicted"/>
<dbReference type="GO" id="GO:0016818">
    <property type="term" value="F:hydrolase activity, acting on acid anhydrides, in phosphorus-containing anhydrides"/>
    <property type="evidence" value="ECO:0007669"/>
    <property type="project" value="InterPro"/>
</dbReference>
<dbReference type="SMART" id="SM00910">
    <property type="entry name" value="HIRAN"/>
    <property type="match status" value="1"/>
</dbReference>
<dbReference type="Gene3D" id="3.30.70.2330">
    <property type="match status" value="1"/>
</dbReference>
<dbReference type="GO" id="GO:0003677">
    <property type="term" value="F:DNA binding"/>
    <property type="evidence" value="ECO:0007669"/>
    <property type="project" value="UniProtKB-KW"/>
</dbReference>
<evidence type="ECO:0000313" key="4">
    <source>
        <dbReference type="EMBL" id="NFN33533.1"/>
    </source>
</evidence>
<evidence type="ECO:0000259" key="3">
    <source>
        <dbReference type="SMART" id="SM00910"/>
    </source>
</evidence>
<dbReference type="GO" id="GO:0008270">
    <property type="term" value="F:zinc ion binding"/>
    <property type="evidence" value="ECO:0007669"/>
    <property type="project" value="InterPro"/>
</dbReference>
<evidence type="ECO:0000313" key="5">
    <source>
        <dbReference type="Proteomes" id="UP000473681"/>
    </source>
</evidence>
<feature type="non-terminal residue" evidence="4">
    <location>
        <position position="1"/>
    </location>
</feature>
<keyword evidence="2" id="KW-0378">Hydrolase</keyword>
<sequence length="268" mass="31644">LYRYGLEKGNKELKESIYNIAYDKLPIAKILNRNKEIIDLDDLVIKPMYHLCFYFLVKGIKYNEFPKEYKKINFDALNASLIETRNKSINNLMLIKSEFSDEDKKIIEEQLIEETLKKSLTSLVDNFNNKKKEYLELSKEEIIPHVKDIYIMSTHIADTKYRDLSIIDDNCIEDEMLYLIREKDSKYDENAINIVTSEGYVLGYVPKSDSLILKNMIDNGKYFYGVIEKISENFDRIDIMIYMSYKDVIDEITNTISLLYNKDGKYLQ</sequence>
<keyword evidence="4" id="KW-0238">DNA-binding</keyword>